<name>M3DG09_9ACTN</name>
<dbReference type="Proteomes" id="UP000030760">
    <property type="component" value="Unassembled WGS sequence"/>
</dbReference>
<gene>
    <name evidence="2" type="ORF">SBD_2930</name>
</gene>
<dbReference type="RefSeq" id="WP_005478521.1">
    <property type="nucleotide sequence ID" value="NZ_KB405067.1"/>
</dbReference>
<protein>
    <recommendedName>
        <fullName evidence="1">DUF8094 domain-containing protein</fullName>
    </recommendedName>
</protein>
<reference evidence="3" key="1">
    <citation type="journal article" date="2013" name="Genome Announc.">
        <title>Draft Genome Sequence of Streptomyces bottropensis ATCC 25435, a Bottromycin-Producing Actinomycete.</title>
        <authorList>
            <person name="Zhang H."/>
            <person name="Zhou W."/>
            <person name="Zhuang Y."/>
            <person name="Liang X."/>
            <person name="Liu T."/>
        </authorList>
    </citation>
    <scope>NUCLEOTIDE SEQUENCE [LARGE SCALE GENOMIC DNA]</scope>
    <source>
        <strain evidence="3">ATCC 25435</strain>
    </source>
</reference>
<dbReference type="Pfam" id="PF26366">
    <property type="entry name" value="DUF8094"/>
    <property type="match status" value="1"/>
</dbReference>
<organism evidence="2 3">
    <name type="scientific">Streptomyces bottropensis ATCC 25435</name>
    <dbReference type="NCBI Taxonomy" id="1054862"/>
    <lineage>
        <taxon>Bacteria</taxon>
        <taxon>Bacillati</taxon>
        <taxon>Actinomycetota</taxon>
        <taxon>Actinomycetes</taxon>
        <taxon>Kitasatosporales</taxon>
        <taxon>Streptomycetaceae</taxon>
        <taxon>Streptomyces</taxon>
    </lineage>
</organism>
<dbReference type="EMBL" id="KB405067">
    <property type="protein sequence ID" value="EMF55617.1"/>
    <property type="molecule type" value="Genomic_DNA"/>
</dbReference>
<accession>M3DG09</accession>
<evidence type="ECO:0000313" key="2">
    <source>
        <dbReference type="EMBL" id="EMF55617.1"/>
    </source>
</evidence>
<sequence>MSRVLGVPSPRRLREVRPVRTGGRFLGLRRFGGRGPDTGTRRHDGPLAYGRGALLTTAVTALALTASGCVVVRGDLEVVPAATPGEAARALKDFTAAYNRADKAYDQSQDAARVTGALADIDGGKLRSGAKLNPGGNPNHVALKLTDVTYTIPEKAAWPRWFVADAAANKGNASDRWLFVFTRDGLTDLWEVSFLTVVPRADLPQFKKDENGHAQVVTPNDPELSVAPAQLPDKYVTYLKEDSALFADGPYTSEERAERRRNATKPGLARQFIDEALTNGDYAPVGLRTTDGGALVFFTTRHYQKQTAAQGVSIPVRDPAVRALMTGEPKQSLTLEFVNNQAVLDPAKTNSDQPVKVLSQVGGLTGAKGE</sequence>
<evidence type="ECO:0000259" key="1">
    <source>
        <dbReference type="Pfam" id="PF26366"/>
    </source>
</evidence>
<evidence type="ECO:0000313" key="3">
    <source>
        <dbReference type="Proteomes" id="UP000030760"/>
    </source>
</evidence>
<proteinExistence type="predicted"/>
<feature type="domain" description="DUF8094" evidence="1">
    <location>
        <begin position="78"/>
        <end position="369"/>
    </location>
</feature>
<dbReference type="GeneID" id="96269724"/>
<dbReference type="InterPro" id="IPR058407">
    <property type="entry name" value="DUF8094"/>
</dbReference>
<dbReference type="AlphaFoldDB" id="M3DG09"/>